<accession>A0A3S4W920</accession>
<feature type="transmembrane region" description="Helical" evidence="8">
    <location>
        <begin position="332"/>
        <end position="349"/>
    </location>
</feature>
<dbReference type="GO" id="GO:0009252">
    <property type="term" value="P:peptidoglycan biosynthetic process"/>
    <property type="evidence" value="ECO:0007669"/>
    <property type="project" value="UniProtKB-KW"/>
</dbReference>
<evidence type="ECO:0000256" key="2">
    <source>
        <dbReference type="ARBA" id="ARBA00022475"/>
    </source>
</evidence>
<evidence type="ECO:0000256" key="7">
    <source>
        <dbReference type="ARBA" id="ARBA00023136"/>
    </source>
</evidence>
<gene>
    <name evidence="9" type="ORF">NCTC12967_02960</name>
</gene>
<keyword evidence="10" id="KW-1185">Reference proteome</keyword>
<evidence type="ECO:0000256" key="8">
    <source>
        <dbReference type="SAM" id="Phobius"/>
    </source>
</evidence>
<feature type="transmembrane region" description="Helical" evidence="8">
    <location>
        <begin position="452"/>
        <end position="470"/>
    </location>
</feature>
<dbReference type="Pfam" id="PF03023">
    <property type="entry name" value="MurJ"/>
    <property type="match status" value="1"/>
</dbReference>
<keyword evidence="5" id="KW-0573">Peptidoglycan synthesis</keyword>
<evidence type="ECO:0000256" key="5">
    <source>
        <dbReference type="ARBA" id="ARBA00022984"/>
    </source>
</evidence>
<protein>
    <submittedName>
        <fullName evidence="9">Integral membrane protein MviN</fullName>
    </submittedName>
</protein>
<reference evidence="9 10" key="1">
    <citation type="submission" date="2018-12" db="EMBL/GenBank/DDBJ databases">
        <authorList>
            <consortium name="Pathogen Informatics"/>
        </authorList>
    </citation>
    <scope>NUCLEOTIDE SEQUENCE [LARGE SCALE GENOMIC DNA]</scope>
    <source>
        <strain evidence="9 10">NCTC12967</strain>
    </source>
</reference>
<feature type="transmembrane region" description="Helical" evidence="8">
    <location>
        <begin position="185"/>
        <end position="205"/>
    </location>
</feature>
<keyword evidence="3 8" id="KW-0812">Transmembrane</keyword>
<evidence type="ECO:0000256" key="6">
    <source>
        <dbReference type="ARBA" id="ARBA00022989"/>
    </source>
</evidence>
<feature type="transmembrane region" description="Helical" evidence="8">
    <location>
        <begin position="217"/>
        <end position="237"/>
    </location>
</feature>
<feature type="transmembrane region" description="Helical" evidence="8">
    <location>
        <begin position="301"/>
        <end position="320"/>
    </location>
</feature>
<dbReference type="GO" id="GO:0005886">
    <property type="term" value="C:plasma membrane"/>
    <property type="evidence" value="ECO:0007669"/>
    <property type="project" value="UniProtKB-SubCell"/>
</dbReference>
<name>A0A3S4W920_9ACTN</name>
<dbReference type="InterPro" id="IPR004268">
    <property type="entry name" value="MurJ"/>
</dbReference>
<dbReference type="PANTHER" id="PTHR30250">
    <property type="entry name" value="PST FAMILY PREDICTED COLANIC ACID TRANSPORTER"/>
    <property type="match status" value="1"/>
</dbReference>
<dbReference type="AlphaFoldDB" id="A0A3S4W920"/>
<comment type="subcellular location">
    <subcellularLocation>
        <location evidence="1">Cell membrane</location>
        <topology evidence="1">Multi-pass membrane protein</topology>
    </subcellularLocation>
</comment>
<evidence type="ECO:0000256" key="3">
    <source>
        <dbReference type="ARBA" id="ARBA00022692"/>
    </source>
</evidence>
<keyword evidence="6 8" id="KW-1133">Transmembrane helix</keyword>
<evidence type="ECO:0000256" key="1">
    <source>
        <dbReference type="ARBA" id="ARBA00004651"/>
    </source>
</evidence>
<dbReference type="GeneID" id="64408361"/>
<feature type="transmembrane region" description="Helical" evidence="8">
    <location>
        <begin position="395"/>
        <end position="418"/>
    </location>
</feature>
<evidence type="ECO:0000256" key="4">
    <source>
        <dbReference type="ARBA" id="ARBA00022960"/>
    </source>
</evidence>
<proteinExistence type="predicted"/>
<feature type="transmembrane region" description="Helical" evidence="8">
    <location>
        <begin position="160"/>
        <end position="179"/>
    </location>
</feature>
<dbReference type="PANTHER" id="PTHR30250:SF11">
    <property type="entry name" value="O-ANTIGEN TRANSPORTER-RELATED"/>
    <property type="match status" value="1"/>
</dbReference>
<feature type="transmembrane region" description="Helical" evidence="8">
    <location>
        <begin position="126"/>
        <end position="148"/>
    </location>
</feature>
<dbReference type="Proteomes" id="UP000273044">
    <property type="component" value="Chromosome"/>
</dbReference>
<feature type="transmembrane region" description="Helical" evidence="8">
    <location>
        <begin position="370"/>
        <end position="389"/>
    </location>
</feature>
<dbReference type="GO" id="GO:0008360">
    <property type="term" value="P:regulation of cell shape"/>
    <property type="evidence" value="ECO:0007669"/>
    <property type="project" value="UniProtKB-KW"/>
</dbReference>
<feature type="transmembrane region" description="Helical" evidence="8">
    <location>
        <begin position="257"/>
        <end position="280"/>
    </location>
</feature>
<keyword evidence="7 8" id="KW-0472">Membrane</keyword>
<organism evidence="9 10">
    <name type="scientific">Arachnia propionica</name>
    <dbReference type="NCBI Taxonomy" id="1750"/>
    <lineage>
        <taxon>Bacteria</taxon>
        <taxon>Bacillati</taxon>
        <taxon>Actinomycetota</taxon>
        <taxon>Actinomycetes</taxon>
        <taxon>Propionibacteriales</taxon>
        <taxon>Propionibacteriaceae</taxon>
        <taxon>Arachnia</taxon>
    </lineage>
</organism>
<feature type="transmembrane region" description="Helical" evidence="8">
    <location>
        <begin position="425"/>
        <end position="446"/>
    </location>
</feature>
<keyword evidence="4" id="KW-0133">Cell shape</keyword>
<dbReference type="RefSeq" id="WP_061787495.1">
    <property type="nucleotide sequence ID" value="NZ_CP072386.1"/>
</dbReference>
<evidence type="ECO:0000313" key="10">
    <source>
        <dbReference type="Proteomes" id="UP000273044"/>
    </source>
</evidence>
<sequence length="484" mass="50775">MTFTPVQLNSPAKTSSARKGIFSIITVGLQGGTRTISNWLIARVAGPAIYGAVANAFSLASLLHTSWPSSAQQAASKFIARARGKQDDAEIHAVANHISTRVLQVTCPLAVVAPVLWMTLYGGTWWEGLCVSAMLITLCTSTYARGVHFGAGQVARGTRVDIVSSVIGIAGTGLLLALGVHNLLLTVPLSLALGAYSLLCWPWTAHGRPGRGLRSEIDKFVTFSAIGSIASSGMLYLSQMITGWFGDAASGVYAAAAQLVTPMAMITGALTAVLYPALAAAHGAGDSEKLRSHTDLTTRGFVALLIPVFGALAIASRPLIHLIYELGRGKEGYMEAAVLMPVFCVALLLNNVATPSVSAVTSGAHRNVRYSMLLSQAGLLTAIVVWVTTVPFLGLFGIALGYGAGATLTALSLMGVAWRQTGQRWNGLAFFLLGSAALIGLASWAVQSLSPSYWIDLVAAVIFGIVWLGLSVRPIRRVISALRS</sequence>
<dbReference type="InterPro" id="IPR050833">
    <property type="entry name" value="Poly_Biosynth_Transport"/>
</dbReference>
<evidence type="ECO:0000313" key="9">
    <source>
        <dbReference type="EMBL" id="VEH71634.1"/>
    </source>
</evidence>
<dbReference type="EMBL" id="LR134406">
    <property type="protein sequence ID" value="VEH71634.1"/>
    <property type="molecule type" value="Genomic_DNA"/>
</dbReference>
<keyword evidence="2" id="KW-1003">Cell membrane</keyword>